<dbReference type="SMART" id="SM00284">
    <property type="entry name" value="OLF"/>
    <property type="match status" value="1"/>
</dbReference>
<dbReference type="Pfam" id="PF02191">
    <property type="entry name" value="OLF"/>
    <property type="match status" value="1"/>
</dbReference>
<organism evidence="7 8">
    <name type="scientific">Pyrocoelia pectoralis</name>
    <dbReference type="NCBI Taxonomy" id="417401"/>
    <lineage>
        <taxon>Eukaryota</taxon>
        <taxon>Metazoa</taxon>
        <taxon>Ecdysozoa</taxon>
        <taxon>Arthropoda</taxon>
        <taxon>Hexapoda</taxon>
        <taxon>Insecta</taxon>
        <taxon>Pterygota</taxon>
        <taxon>Neoptera</taxon>
        <taxon>Endopterygota</taxon>
        <taxon>Coleoptera</taxon>
        <taxon>Polyphaga</taxon>
        <taxon>Elateriformia</taxon>
        <taxon>Elateroidea</taxon>
        <taxon>Lampyridae</taxon>
        <taxon>Lampyrinae</taxon>
        <taxon>Pyrocoelia</taxon>
    </lineage>
</organism>
<dbReference type="PANTHER" id="PTHR23192:SF85">
    <property type="entry name" value="GLIOMEDIN"/>
    <property type="match status" value="1"/>
</dbReference>
<feature type="domain" description="Olfactomedin-like" evidence="6">
    <location>
        <begin position="328"/>
        <end position="578"/>
    </location>
</feature>
<protein>
    <recommendedName>
        <fullName evidence="6">Olfactomedin-like domain-containing protein</fullName>
    </recommendedName>
</protein>
<dbReference type="GO" id="GO:0005615">
    <property type="term" value="C:extracellular space"/>
    <property type="evidence" value="ECO:0007669"/>
    <property type="project" value="TreeGrafter"/>
</dbReference>
<name>A0AAN7ZVL7_9COLE</name>
<feature type="compositionally biased region" description="Pro residues" evidence="4">
    <location>
        <begin position="120"/>
        <end position="135"/>
    </location>
</feature>
<dbReference type="InterPro" id="IPR008160">
    <property type="entry name" value="Collagen"/>
</dbReference>
<dbReference type="PANTHER" id="PTHR23192">
    <property type="entry name" value="OLFACTOMEDIN-RELATED"/>
    <property type="match status" value="1"/>
</dbReference>
<dbReference type="EMBL" id="JAVRBK010000002">
    <property type="protein sequence ID" value="KAK5649028.1"/>
    <property type="molecule type" value="Genomic_DNA"/>
</dbReference>
<dbReference type="InterPro" id="IPR003112">
    <property type="entry name" value="Olfac-like_dom"/>
</dbReference>
<dbReference type="GO" id="GO:0007165">
    <property type="term" value="P:signal transduction"/>
    <property type="evidence" value="ECO:0007669"/>
    <property type="project" value="TreeGrafter"/>
</dbReference>
<keyword evidence="8" id="KW-1185">Reference proteome</keyword>
<feature type="compositionally biased region" description="Basic and acidic residues" evidence="4">
    <location>
        <begin position="153"/>
        <end position="162"/>
    </location>
</feature>
<dbReference type="Pfam" id="PF01391">
    <property type="entry name" value="Collagen"/>
    <property type="match status" value="1"/>
</dbReference>
<evidence type="ECO:0000259" key="6">
    <source>
        <dbReference type="PROSITE" id="PS51132"/>
    </source>
</evidence>
<evidence type="ECO:0000313" key="8">
    <source>
        <dbReference type="Proteomes" id="UP001329430"/>
    </source>
</evidence>
<feature type="compositionally biased region" description="Gly residues" evidence="4">
    <location>
        <begin position="226"/>
        <end position="235"/>
    </location>
</feature>
<comment type="caution">
    <text evidence="7">The sequence shown here is derived from an EMBL/GenBank/DDBJ whole genome shotgun (WGS) entry which is preliminary data.</text>
</comment>
<keyword evidence="5" id="KW-0812">Transmembrane</keyword>
<comment type="caution">
    <text evidence="3">Lacks conserved residue(s) required for the propagation of feature annotation.</text>
</comment>
<evidence type="ECO:0000256" key="3">
    <source>
        <dbReference type="PROSITE-ProRule" id="PRU00446"/>
    </source>
</evidence>
<evidence type="ECO:0000256" key="4">
    <source>
        <dbReference type="SAM" id="MobiDB-lite"/>
    </source>
</evidence>
<reference evidence="7 8" key="1">
    <citation type="journal article" date="2024" name="Insects">
        <title>An Improved Chromosome-Level Genome Assembly of the Firefly Pyrocoelia pectoralis.</title>
        <authorList>
            <person name="Fu X."/>
            <person name="Meyer-Rochow V.B."/>
            <person name="Ballantyne L."/>
            <person name="Zhu X."/>
        </authorList>
    </citation>
    <scope>NUCLEOTIDE SEQUENCE [LARGE SCALE GENOMIC DNA]</scope>
    <source>
        <strain evidence="7">XCY_ONT2</strain>
    </source>
</reference>
<sequence>MTARQAVTYTCVFIFCVAILLLLEVALGLYLYKAVKNDFEIVFVKELRQGLCKEEFKEFLGDNNYMQQYIDEKIKTLLCKIGLCDRFQSTRQRRHTDEGYGYWGHNHHGHNGFRHHHGEPGPPGPPGPAGIPGPPGIAGSPGLKGEYGFPGDRGIEGQKGERGGSGLPGAKGDQGPQGNSGQKGDIGPQGLKGDKGERGIMGDVGQPGKEGPPGKNGAPGKDGPPGLKGDGGTIGLPGERGDKGEMGAPGKDGLSGPPGIPGFSGPVGPPGLDGKIGPKGAKGVKGKQGLRGLKGDKCKGECGDKGPEIVVSGNEEYPIYDIDVRFGDCELLSIGRMDTLQSVNVNYTTFMVDSNPPTEREAMKFWATVNDIPKLFEFDNVIALIRDKPSVIYELEVPFQGNAHVVYNGSFFYSAKDHTSDIIKYDLTTKKLQTLSVPSESSKMKHLYLANYNNFDFSVDQNGLWVIFSSTKSDYTSMIKINPDDMTIQNKWDVNIVNRDFIDMFIVSGKLYTLHLTPSLNVEINLVIDILFGTVKEVHIPGIHKTGEITMATYDHRGEKLLLIDGGKMVLYSISCQDLSTSTKVVRAE</sequence>
<accession>A0AAN7ZVL7</accession>
<dbReference type="AlphaFoldDB" id="A0AAN7ZVL7"/>
<comment type="subcellular location">
    <subcellularLocation>
        <location evidence="1">Secreted</location>
    </subcellularLocation>
</comment>
<dbReference type="InterPro" id="IPR050605">
    <property type="entry name" value="Olfactomedin-like_domain"/>
</dbReference>
<dbReference type="Proteomes" id="UP001329430">
    <property type="component" value="Chromosome 2"/>
</dbReference>
<evidence type="ECO:0000256" key="5">
    <source>
        <dbReference type="SAM" id="Phobius"/>
    </source>
</evidence>
<feature type="transmembrane region" description="Helical" evidence="5">
    <location>
        <begin position="7"/>
        <end position="32"/>
    </location>
</feature>
<evidence type="ECO:0000256" key="1">
    <source>
        <dbReference type="ARBA" id="ARBA00004613"/>
    </source>
</evidence>
<gene>
    <name evidence="7" type="ORF">RI129_003920</name>
</gene>
<keyword evidence="5" id="KW-0472">Membrane</keyword>
<feature type="compositionally biased region" description="Basic residues" evidence="4">
    <location>
        <begin position="108"/>
        <end position="117"/>
    </location>
</feature>
<evidence type="ECO:0000313" key="7">
    <source>
        <dbReference type="EMBL" id="KAK5649028.1"/>
    </source>
</evidence>
<keyword evidence="2" id="KW-0964">Secreted</keyword>
<proteinExistence type="predicted"/>
<keyword evidence="5" id="KW-1133">Transmembrane helix</keyword>
<feature type="region of interest" description="Disordered" evidence="4">
    <location>
        <begin position="108"/>
        <end position="289"/>
    </location>
</feature>
<evidence type="ECO:0000256" key="2">
    <source>
        <dbReference type="ARBA" id="ARBA00022525"/>
    </source>
</evidence>
<dbReference type="PROSITE" id="PS51132">
    <property type="entry name" value="OLF"/>
    <property type="match status" value="1"/>
</dbReference>